<evidence type="ECO:0000313" key="1">
    <source>
        <dbReference type="EMBL" id="JAE13559.1"/>
    </source>
</evidence>
<dbReference type="AlphaFoldDB" id="A0A0A9FQL1"/>
<accession>A0A0A9FQL1</accession>
<proteinExistence type="predicted"/>
<name>A0A0A9FQL1_ARUDO</name>
<reference evidence="1" key="2">
    <citation type="journal article" date="2015" name="Data Brief">
        <title>Shoot transcriptome of the giant reed, Arundo donax.</title>
        <authorList>
            <person name="Barrero R.A."/>
            <person name="Guerrero F.D."/>
            <person name="Moolhuijzen P."/>
            <person name="Goolsby J.A."/>
            <person name="Tidwell J."/>
            <person name="Bellgard S.E."/>
            <person name="Bellgard M.I."/>
        </authorList>
    </citation>
    <scope>NUCLEOTIDE SEQUENCE</scope>
    <source>
        <tissue evidence="1">Shoot tissue taken approximately 20 cm above the soil surface</tissue>
    </source>
</reference>
<reference evidence="1" key="1">
    <citation type="submission" date="2014-09" db="EMBL/GenBank/DDBJ databases">
        <authorList>
            <person name="Magalhaes I.L.F."/>
            <person name="Oliveira U."/>
            <person name="Santos F.R."/>
            <person name="Vidigal T.H.D.A."/>
            <person name="Brescovit A.D."/>
            <person name="Santos A.J."/>
        </authorList>
    </citation>
    <scope>NUCLEOTIDE SEQUENCE</scope>
    <source>
        <tissue evidence="1">Shoot tissue taken approximately 20 cm above the soil surface</tissue>
    </source>
</reference>
<sequence length="38" mass="4261">MQCRTALKDPTSCCDDQFQQFKIISPENGSLSLEVTIL</sequence>
<protein>
    <submittedName>
        <fullName evidence="1">Uncharacterized protein</fullName>
    </submittedName>
</protein>
<dbReference type="EMBL" id="GBRH01184337">
    <property type="protein sequence ID" value="JAE13559.1"/>
    <property type="molecule type" value="Transcribed_RNA"/>
</dbReference>
<organism evidence="1">
    <name type="scientific">Arundo donax</name>
    <name type="common">Giant reed</name>
    <name type="synonym">Donax arundinaceus</name>
    <dbReference type="NCBI Taxonomy" id="35708"/>
    <lineage>
        <taxon>Eukaryota</taxon>
        <taxon>Viridiplantae</taxon>
        <taxon>Streptophyta</taxon>
        <taxon>Embryophyta</taxon>
        <taxon>Tracheophyta</taxon>
        <taxon>Spermatophyta</taxon>
        <taxon>Magnoliopsida</taxon>
        <taxon>Liliopsida</taxon>
        <taxon>Poales</taxon>
        <taxon>Poaceae</taxon>
        <taxon>PACMAD clade</taxon>
        <taxon>Arundinoideae</taxon>
        <taxon>Arundineae</taxon>
        <taxon>Arundo</taxon>
    </lineage>
</organism>